<proteinExistence type="predicted"/>
<dbReference type="InterPro" id="IPR032710">
    <property type="entry name" value="NTF2-like_dom_sf"/>
</dbReference>
<name>A0A919E8M7_9PROT</name>
<feature type="chain" id="PRO_5037732558" description="DUF4440 domain-containing protein" evidence="1">
    <location>
        <begin position="21"/>
        <end position="152"/>
    </location>
</feature>
<dbReference type="AlphaFoldDB" id="A0A919E8M7"/>
<organism evidence="3 4">
    <name type="scientific">Kordiimonas sediminis</name>
    <dbReference type="NCBI Taxonomy" id="1735581"/>
    <lineage>
        <taxon>Bacteria</taxon>
        <taxon>Pseudomonadati</taxon>
        <taxon>Pseudomonadota</taxon>
        <taxon>Alphaproteobacteria</taxon>
        <taxon>Kordiimonadales</taxon>
        <taxon>Kordiimonadaceae</taxon>
        <taxon>Kordiimonas</taxon>
    </lineage>
</organism>
<reference evidence="3" key="2">
    <citation type="submission" date="2020-09" db="EMBL/GenBank/DDBJ databases">
        <authorList>
            <person name="Sun Q."/>
            <person name="Kim S."/>
        </authorList>
    </citation>
    <scope>NUCLEOTIDE SEQUENCE</scope>
    <source>
        <strain evidence="3">KCTC 42590</strain>
    </source>
</reference>
<keyword evidence="1" id="KW-0732">Signal</keyword>
<keyword evidence="4" id="KW-1185">Reference proteome</keyword>
<reference evidence="3" key="1">
    <citation type="journal article" date="2014" name="Int. J. Syst. Evol. Microbiol.">
        <title>Complete genome sequence of Corynebacterium casei LMG S-19264T (=DSM 44701T), isolated from a smear-ripened cheese.</title>
        <authorList>
            <consortium name="US DOE Joint Genome Institute (JGI-PGF)"/>
            <person name="Walter F."/>
            <person name="Albersmeier A."/>
            <person name="Kalinowski J."/>
            <person name="Ruckert C."/>
        </authorList>
    </citation>
    <scope>NUCLEOTIDE SEQUENCE</scope>
    <source>
        <strain evidence="3">KCTC 42590</strain>
    </source>
</reference>
<accession>A0A919E8M7</accession>
<dbReference type="Gene3D" id="3.10.450.50">
    <property type="match status" value="1"/>
</dbReference>
<dbReference type="Proteomes" id="UP000630923">
    <property type="component" value="Unassembled WGS sequence"/>
</dbReference>
<dbReference type="InterPro" id="IPR027843">
    <property type="entry name" value="DUF4440"/>
</dbReference>
<evidence type="ECO:0000256" key="1">
    <source>
        <dbReference type="SAM" id="SignalP"/>
    </source>
</evidence>
<feature type="signal peptide" evidence="1">
    <location>
        <begin position="1"/>
        <end position="20"/>
    </location>
</feature>
<evidence type="ECO:0000313" key="4">
    <source>
        <dbReference type="Proteomes" id="UP000630923"/>
    </source>
</evidence>
<sequence>MKKLVFLCWCTFLAVTAVSAQGTQSDILAAVDQFQSAYKAGDVETLEALLADDYLHTNSDGGIVPVEDWLAWNRSRSRQLADGILKVLVYDITDRKIVRPLENVVIVSQVITVHTEADGEISRRRLRTTETWVRLEQTWKRSSFHDSKILYK</sequence>
<dbReference type="RefSeq" id="WP_191253491.1">
    <property type="nucleotide sequence ID" value="NZ_BNCI01000002.1"/>
</dbReference>
<gene>
    <name evidence="3" type="ORF">GCM10017044_25310</name>
</gene>
<comment type="caution">
    <text evidence="3">The sequence shown here is derived from an EMBL/GenBank/DDBJ whole genome shotgun (WGS) entry which is preliminary data.</text>
</comment>
<evidence type="ECO:0000259" key="2">
    <source>
        <dbReference type="Pfam" id="PF14534"/>
    </source>
</evidence>
<dbReference type="EMBL" id="BNCI01000002">
    <property type="protein sequence ID" value="GHF28998.1"/>
    <property type="molecule type" value="Genomic_DNA"/>
</dbReference>
<feature type="domain" description="DUF4440" evidence="2">
    <location>
        <begin position="27"/>
        <end position="140"/>
    </location>
</feature>
<dbReference type="Pfam" id="PF14534">
    <property type="entry name" value="DUF4440"/>
    <property type="match status" value="1"/>
</dbReference>
<evidence type="ECO:0000313" key="3">
    <source>
        <dbReference type="EMBL" id="GHF28998.1"/>
    </source>
</evidence>
<protein>
    <recommendedName>
        <fullName evidence="2">DUF4440 domain-containing protein</fullName>
    </recommendedName>
</protein>
<dbReference type="SUPFAM" id="SSF54427">
    <property type="entry name" value="NTF2-like"/>
    <property type="match status" value="1"/>
</dbReference>